<dbReference type="InterPro" id="IPR041698">
    <property type="entry name" value="Methyltransf_25"/>
</dbReference>
<reference evidence="3" key="2">
    <citation type="submission" date="2022-09" db="EMBL/GenBank/DDBJ databases">
        <title>Biosynthetic gene clusters of Dactylosporangioum fulvum.</title>
        <authorList>
            <person name="Caradec T."/>
        </authorList>
    </citation>
    <scope>NUCLEOTIDE SEQUENCE</scope>
    <source>
        <strain evidence="3">NRRL B-16292</strain>
    </source>
</reference>
<dbReference type="InterPro" id="IPR016718">
    <property type="entry name" value="rRNA_m1G-MeTrfase_A_prd"/>
</dbReference>
<proteinExistence type="predicted"/>
<evidence type="ECO:0000259" key="2">
    <source>
        <dbReference type="Pfam" id="PF21302"/>
    </source>
</evidence>
<feature type="domain" description="23S rRNA (guanine(745)-N(1))-methyltransferase N-terminal" evidence="2">
    <location>
        <begin position="10"/>
        <end position="43"/>
    </location>
</feature>
<evidence type="ECO:0000313" key="4">
    <source>
        <dbReference type="Proteomes" id="UP001059617"/>
    </source>
</evidence>
<gene>
    <name evidence="3" type="ORF">Dfulv_05095</name>
</gene>
<organism evidence="3 4">
    <name type="scientific">Dactylosporangium fulvum</name>
    <dbReference type="NCBI Taxonomy" id="53359"/>
    <lineage>
        <taxon>Bacteria</taxon>
        <taxon>Bacillati</taxon>
        <taxon>Actinomycetota</taxon>
        <taxon>Actinomycetes</taxon>
        <taxon>Micromonosporales</taxon>
        <taxon>Micromonosporaceae</taxon>
        <taxon>Dactylosporangium</taxon>
    </lineage>
</organism>
<sequence>MLAAVIRHLRCPVCHDPLSPADRALRCPRGHSFDVAKQGYVDLTAGRTVHTGDSAEMVAARAALLTAGHFDVIADSVRSCVATAGFVVEVGAGTAHYLARALAPEATGLAVDVSKPALRRAARADPRVGAVRADVWQGLPVADGAADAVLDVFAPRSGAEFARILRPSGRLVVVTPTPDHLAELVTALGLIGVDPEKPARLAGSLERWFTQESAHVLTAPLRLPRSDAAALVGMGPSAWHVDAAAVQARLAELAEPIEATLAVELSVWRRR</sequence>
<reference evidence="3" key="1">
    <citation type="submission" date="2021-04" db="EMBL/GenBank/DDBJ databases">
        <authorList>
            <person name="Hartkoorn R.C."/>
            <person name="Beaudoing E."/>
            <person name="Hot D."/>
        </authorList>
    </citation>
    <scope>NUCLEOTIDE SEQUENCE</scope>
    <source>
        <strain evidence="3">NRRL B-16292</strain>
    </source>
</reference>
<dbReference type="InterPro" id="IPR029063">
    <property type="entry name" value="SAM-dependent_MTases_sf"/>
</dbReference>
<dbReference type="Pfam" id="PF21302">
    <property type="entry name" value="Zn_ribbon_RlmA"/>
    <property type="match status" value="1"/>
</dbReference>
<dbReference type="InterPro" id="IPR048647">
    <property type="entry name" value="RlmA_N"/>
</dbReference>
<dbReference type="RefSeq" id="WP_259861447.1">
    <property type="nucleotide sequence ID" value="NZ_BAAAST010000060.1"/>
</dbReference>
<keyword evidence="3" id="KW-0808">Transferase</keyword>
<dbReference type="PIRSF" id="PIRSF018249">
    <property type="entry name" value="MyrA_prd"/>
    <property type="match status" value="1"/>
</dbReference>
<accession>A0ABY5W159</accession>
<evidence type="ECO:0000313" key="3">
    <source>
        <dbReference type="EMBL" id="UWP83650.1"/>
    </source>
</evidence>
<dbReference type="Proteomes" id="UP001059617">
    <property type="component" value="Chromosome"/>
</dbReference>
<dbReference type="GO" id="GO:0008168">
    <property type="term" value="F:methyltransferase activity"/>
    <property type="evidence" value="ECO:0007669"/>
    <property type="project" value="UniProtKB-KW"/>
</dbReference>
<dbReference type="CDD" id="cd02440">
    <property type="entry name" value="AdoMet_MTases"/>
    <property type="match status" value="1"/>
</dbReference>
<name>A0ABY5W159_9ACTN</name>
<dbReference type="Gene3D" id="3.40.50.150">
    <property type="entry name" value="Vaccinia Virus protein VP39"/>
    <property type="match status" value="1"/>
</dbReference>
<protein>
    <submittedName>
        <fullName evidence="3">Methyltransferase domain-containing protein</fullName>
    </submittedName>
</protein>
<keyword evidence="3" id="KW-0489">Methyltransferase</keyword>
<feature type="domain" description="Methyltransferase" evidence="1">
    <location>
        <begin position="87"/>
        <end position="169"/>
    </location>
</feature>
<keyword evidence="4" id="KW-1185">Reference proteome</keyword>
<dbReference type="EMBL" id="CP073720">
    <property type="protein sequence ID" value="UWP83650.1"/>
    <property type="molecule type" value="Genomic_DNA"/>
</dbReference>
<dbReference type="SUPFAM" id="SSF53335">
    <property type="entry name" value="S-adenosyl-L-methionine-dependent methyltransferases"/>
    <property type="match status" value="1"/>
</dbReference>
<dbReference type="Pfam" id="PF13649">
    <property type="entry name" value="Methyltransf_25"/>
    <property type="match status" value="1"/>
</dbReference>
<dbReference type="GO" id="GO:0032259">
    <property type="term" value="P:methylation"/>
    <property type="evidence" value="ECO:0007669"/>
    <property type="project" value="UniProtKB-KW"/>
</dbReference>
<evidence type="ECO:0000259" key="1">
    <source>
        <dbReference type="Pfam" id="PF13649"/>
    </source>
</evidence>